<keyword evidence="10" id="KW-1185">Reference proteome</keyword>
<keyword evidence="5 7" id="KW-1133">Transmembrane helix</keyword>
<dbReference type="EMBL" id="CP034235">
    <property type="protein sequence ID" value="QGQ94021.1"/>
    <property type="molecule type" value="Genomic_DNA"/>
</dbReference>
<keyword evidence="6 7" id="KW-0472">Membrane</keyword>
<feature type="transmembrane region" description="Helical" evidence="7">
    <location>
        <begin position="105"/>
        <end position="127"/>
    </location>
</feature>
<feature type="transmembrane region" description="Helical" evidence="7">
    <location>
        <begin position="182"/>
        <end position="204"/>
    </location>
</feature>
<evidence type="ECO:0000256" key="6">
    <source>
        <dbReference type="ARBA" id="ARBA00023136"/>
    </source>
</evidence>
<sequence length="276" mass="31477">MKLTYLQNIIIYCILLVWAFLCVYPLIWMASASLKAPMEVMSSFSLLPSHKWHWETYAEVWKKMSFFRYFLNSLNVTFWTLVGVNVLFSMAGFAFAKLKFFGNSFLFYMFLGMMFVPGVTVLIPLFLIESKLNILNTHLGLILPMVNGTAPFAIFLFRNYFRSIPHEIYESTKIEGASVFRTLFQIYIPLALPAMATITTMSFLGSWNSLVLPMVILSTPKLFTLPLAVIFLDTGVFKQWNVVMAGSLISILPIIIAFFVFQKYYIQGLSAGAIKS</sequence>
<dbReference type="GO" id="GO:0055085">
    <property type="term" value="P:transmembrane transport"/>
    <property type="evidence" value="ECO:0007669"/>
    <property type="project" value="InterPro"/>
</dbReference>
<gene>
    <name evidence="9" type="ORF">EHS13_03395</name>
</gene>
<evidence type="ECO:0000256" key="7">
    <source>
        <dbReference type="RuleBase" id="RU363032"/>
    </source>
</evidence>
<dbReference type="RefSeq" id="WP_155699018.1">
    <property type="nucleotide sequence ID" value="NZ_CP034235.1"/>
</dbReference>
<dbReference type="PROSITE" id="PS50928">
    <property type="entry name" value="ABC_TM1"/>
    <property type="match status" value="1"/>
</dbReference>
<dbReference type="Pfam" id="PF00528">
    <property type="entry name" value="BPD_transp_1"/>
    <property type="match status" value="1"/>
</dbReference>
<dbReference type="SUPFAM" id="SSF161098">
    <property type="entry name" value="MetI-like"/>
    <property type="match status" value="1"/>
</dbReference>
<comment type="subcellular location">
    <subcellularLocation>
        <location evidence="1 7">Cell membrane</location>
        <topology evidence="1 7">Multi-pass membrane protein</topology>
    </subcellularLocation>
</comment>
<keyword evidence="4 7" id="KW-0812">Transmembrane</keyword>
<evidence type="ECO:0000259" key="8">
    <source>
        <dbReference type="PROSITE" id="PS50928"/>
    </source>
</evidence>
<dbReference type="Proteomes" id="UP000426246">
    <property type="component" value="Chromosome"/>
</dbReference>
<evidence type="ECO:0000313" key="10">
    <source>
        <dbReference type="Proteomes" id="UP000426246"/>
    </source>
</evidence>
<accession>A0A6B8RBU9</accession>
<dbReference type="PANTHER" id="PTHR43744">
    <property type="entry name" value="ABC TRANSPORTER PERMEASE PROTEIN MG189-RELATED-RELATED"/>
    <property type="match status" value="1"/>
</dbReference>
<dbReference type="KEGG" id="ppsc:EHS13_03395"/>
<comment type="similarity">
    <text evidence="7">Belongs to the binding-protein-dependent transport system permease family.</text>
</comment>
<dbReference type="OrthoDB" id="187395at2"/>
<feature type="transmembrane region" description="Helical" evidence="7">
    <location>
        <begin position="242"/>
        <end position="261"/>
    </location>
</feature>
<proteinExistence type="inferred from homology"/>
<dbReference type="CDD" id="cd06261">
    <property type="entry name" value="TM_PBP2"/>
    <property type="match status" value="1"/>
</dbReference>
<feature type="domain" description="ABC transmembrane type-1" evidence="8">
    <location>
        <begin position="70"/>
        <end position="261"/>
    </location>
</feature>
<feature type="transmembrane region" description="Helical" evidence="7">
    <location>
        <begin position="210"/>
        <end position="230"/>
    </location>
</feature>
<evidence type="ECO:0000256" key="5">
    <source>
        <dbReference type="ARBA" id="ARBA00022989"/>
    </source>
</evidence>
<feature type="transmembrane region" description="Helical" evidence="7">
    <location>
        <begin position="139"/>
        <end position="161"/>
    </location>
</feature>
<dbReference type="PANTHER" id="PTHR43744:SF12">
    <property type="entry name" value="ABC TRANSPORTER PERMEASE PROTEIN MG189-RELATED"/>
    <property type="match status" value="1"/>
</dbReference>
<evidence type="ECO:0000256" key="1">
    <source>
        <dbReference type="ARBA" id="ARBA00004651"/>
    </source>
</evidence>
<dbReference type="AlphaFoldDB" id="A0A6B8RBU9"/>
<feature type="transmembrane region" description="Helical" evidence="7">
    <location>
        <begin position="76"/>
        <end position="98"/>
    </location>
</feature>
<evidence type="ECO:0000256" key="3">
    <source>
        <dbReference type="ARBA" id="ARBA00022475"/>
    </source>
</evidence>
<dbReference type="GO" id="GO:0005886">
    <property type="term" value="C:plasma membrane"/>
    <property type="evidence" value="ECO:0007669"/>
    <property type="project" value="UniProtKB-SubCell"/>
</dbReference>
<reference evidence="10" key="1">
    <citation type="submission" date="2018-11" db="EMBL/GenBank/DDBJ databases">
        <title>Complete genome sequence of Paenibacillus sp. ML311-T8.</title>
        <authorList>
            <person name="Nam Y.-D."/>
            <person name="Kang J."/>
            <person name="Chung W.-H."/>
            <person name="Park Y.S."/>
        </authorList>
    </citation>
    <scope>NUCLEOTIDE SEQUENCE [LARGE SCALE GENOMIC DNA]</scope>
    <source>
        <strain evidence="10">ML311-T8</strain>
    </source>
</reference>
<evidence type="ECO:0000313" key="9">
    <source>
        <dbReference type="EMBL" id="QGQ94021.1"/>
    </source>
</evidence>
<protein>
    <submittedName>
        <fullName evidence="9">Carbohydrate ABC transporter permease</fullName>
    </submittedName>
</protein>
<dbReference type="Gene3D" id="1.10.3720.10">
    <property type="entry name" value="MetI-like"/>
    <property type="match status" value="1"/>
</dbReference>
<organism evidence="9 10">
    <name type="scientific">Paenibacillus psychroresistens</name>
    <dbReference type="NCBI Taxonomy" id="1778678"/>
    <lineage>
        <taxon>Bacteria</taxon>
        <taxon>Bacillati</taxon>
        <taxon>Bacillota</taxon>
        <taxon>Bacilli</taxon>
        <taxon>Bacillales</taxon>
        <taxon>Paenibacillaceae</taxon>
        <taxon>Paenibacillus</taxon>
    </lineage>
</organism>
<evidence type="ECO:0000256" key="2">
    <source>
        <dbReference type="ARBA" id="ARBA00022448"/>
    </source>
</evidence>
<keyword evidence="2 7" id="KW-0813">Transport</keyword>
<name>A0A6B8RBU9_9BACL</name>
<evidence type="ECO:0000256" key="4">
    <source>
        <dbReference type="ARBA" id="ARBA00022692"/>
    </source>
</evidence>
<keyword evidence="3" id="KW-1003">Cell membrane</keyword>
<feature type="transmembrane region" description="Helical" evidence="7">
    <location>
        <begin position="9"/>
        <end position="31"/>
    </location>
</feature>
<dbReference type="InterPro" id="IPR035906">
    <property type="entry name" value="MetI-like_sf"/>
</dbReference>
<dbReference type="InterPro" id="IPR000515">
    <property type="entry name" value="MetI-like"/>
</dbReference>